<evidence type="ECO:0000313" key="4">
    <source>
        <dbReference type="Proteomes" id="UP000712673"/>
    </source>
</evidence>
<proteinExistence type="predicted"/>
<dbReference type="PANTHER" id="PTHR36566">
    <property type="entry name" value="NICKEL INSERTION PROTEIN-RELATED"/>
    <property type="match status" value="1"/>
</dbReference>
<keyword evidence="1" id="KW-0533">Nickel</keyword>
<reference evidence="3" key="1">
    <citation type="submission" date="2019-03" db="EMBL/GenBank/DDBJ databases">
        <title>Lake Tanganyika Metagenome-Assembled Genomes (MAGs).</title>
        <authorList>
            <person name="Tran P."/>
        </authorList>
    </citation>
    <scope>NUCLEOTIDE SEQUENCE</scope>
    <source>
        <strain evidence="3">K_DeepCast_65m_m2_066</strain>
    </source>
</reference>
<feature type="compositionally biased region" description="Basic residues" evidence="2">
    <location>
        <begin position="284"/>
        <end position="295"/>
    </location>
</feature>
<sequence>MNNVAETPPSPVPSAAQASLRNHKDGMIMRIAYFDCFAGVSGDMTLGALVDVGVDLALLREELSKLPVSGYSLEASTVKRGGFRGTKVNVIVDEKAQPPRRYTDIVAMITESTLEPAIQQGALHIFRRLGDVEARLHGEPLETMHFHEVGGVDSIVDVVGAVIGLHALHIDTVMASPVNVGHGAVRTAHGLLPVPAPATLELLKGYPAYAGIIRKEMTTPTGAAIITSMGSRFGPLPLMQVEGIGYGAGGRNPPELPNMLRLIIGELDAQAEMPGPQGTQAPHPHGHHHHHGHHA</sequence>
<feature type="region of interest" description="Disordered" evidence="2">
    <location>
        <begin position="272"/>
        <end position="295"/>
    </location>
</feature>
<dbReference type="EMBL" id="VGLS01000923">
    <property type="protein sequence ID" value="MBM3226473.1"/>
    <property type="molecule type" value="Genomic_DNA"/>
</dbReference>
<evidence type="ECO:0000256" key="1">
    <source>
        <dbReference type="ARBA" id="ARBA00022596"/>
    </source>
</evidence>
<organism evidence="3 4">
    <name type="scientific">Tectimicrobiota bacterium</name>
    <dbReference type="NCBI Taxonomy" id="2528274"/>
    <lineage>
        <taxon>Bacteria</taxon>
        <taxon>Pseudomonadati</taxon>
        <taxon>Nitrospinota/Tectimicrobiota group</taxon>
        <taxon>Candidatus Tectimicrobiota</taxon>
    </lineage>
</organism>
<name>A0A937W3W1_UNCTE</name>
<dbReference type="Proteomes" id="UP000712673">
    <property type="component" value="Unassembled WGS sequence"/>
</dbReference>
<dbReference type="Pfam" id="PF01969">
    <property type="entry name" value="Ni_insertion"/>
    <property type="match status" value="1"/>
</dbReference>
<dbReference type="InterPro" id="IPR002822">
    <property type="entry name" value="Ni_insertion"/>
</dbReference>
<gene>
    <name evidence="3" type="ORF">FJZ47_22135</name>
</gene>
<dbReference type="PANTHER" id="PTHR36566:SF1">
    <property type="entry name" value="PYRIDINIUM-3,5-BISTHIOCARBOXYLIC ACID MONONUCLEOTIDE NICKEL INSERTION PROTEIN"/>
    <property type="match status" value="1"/>
</dbReference>
<accession>A0A937W3W1</accession>
<evidence type="ECO:0000313" key="3">
    <source>
        <dbReference type="EMBL" id="MBM3226473.1"/>
    </source>
</evidence>
<evidence type="ECO:0000256" key="2">
    <source>
        <dbReference type="SAM" id="MobiDB-lite"/>
    </source>
</evidence>
<protein>
    <submittedName>
        <fullName evidence="3">LarC family nickel insertion protein</fullName>
    </submittedName>
</protein>
<dbReference type="AlphaFoldDB" id="A0A937W3W1"/>
<comment type="caution">
    <text evidence="3">The sequence shown here is derived from an EMBL/GenBank/DDBJ whole genome shotgun (WGS) entry which is preliminary data.</text>
</comment>